<dbReference type="Pfam" id="PF04234">
    <property type="entry name" value="CopC"/>
    <property type="match status" value="1"/>
</dbReference>
<proteinExistence type="predicted"/>
<evidence type="ECO:0000256" key="5">
    <source>
        <dbReference type="SAM" id="MobiDB-lite"/>
    </source>
</evidence>
<reference evidence="9" key="1">
    <citation type="submission" date="2016-08" db="EMBL/GenBank/DDBJ databases">
        <title>Complete Genome Seqeunce of Paenibacillus sp. nov. IHBB 9852 from high altitute lake of Indian trans-Himalayas.</title>
        <authorList>
            <person name="Kiran S."/>
            <person name="Swarnkar M.K."/>
            <person name="Rana A."/>
            <person name="Tewari R."/>
            <person name="Gulati A."/>
        </authorList>
    </citation>
    <scope>NUCLEOTIDE SEQUENCE [LARGE SCALE GENOMIC DNA]</scope>
    <source>
        <strain evidence="9">IHBB 9852</strain>
    </source>
</reference>
<feature type="compositionally biased region" description="Polar residues" evidence="5">
    <location>
        <begin position="151"/>
        <end position="164"/>
    </location>
</feature>
<name>A0A1B2DV22_9BACL</name>
<feature type="domain" description="CopC" evidence="8">
    <location>
        <begin position="28"/>
        <end position="121"/>
    </location>
</feature>
<dbReference type="KEGG" id="pib:BBD41_02590"/>
<comment type="subcellular location">
    <subcellularLocation>
        <location evidence="1">Cell envelope</location>
    </subcellularLocation>
</comment>
<dbReference type="InterPro" id="IPR014755">
    <property type="entry name" value="Cu-Rt/internalin_Ig-like"/>
</dbReference>
<dbReference type="PANTHER" id="PTHR34820:SF4">
    <property type="entry name" value="INNER MEMBRANE PROTEIN YEBZ"/>
    <property type="match status" value="1"/>
</dbReference>
<feature type="region of interest" description="Disordered" evidence="5">
    <location>
        <begin position="126"/>
        <end position="198"/>
    </location>
</feature>
<keyword evidence="4" id="KW-0186">Copper</keyword>
<keyword evidence="3 7" id="KW-0732">Signal</keyword>
<accession>A0A1B2DV22</accession>
<gene>
    <name evidence="9" type="ORF">BBD41_02590</name>
</gene>
<organism evidence="9">
    <name type="scientific">Paenibacillus ihbetae</name>
    <dbReference type="NCBI Taxonomy" id="1870820"/>
    <lineage>
        <taxon>Bacteria</taxon>
        <taxon>Bacillati</taxon>
        <taxon>Bacillota</taxon>
        <taxon>Bacilli</taxon>
        <taxon>Bacillales</taxon>
        <taxon>Paenibacillaceae</taxon>
        <taxon>Paenibacillus</taxon>
    </lineage>
</organism>
<keyword evidence="6" id="KW-1133">Transmembrane helix</keyword>
<evidence type="ECO:0000256" key="3">
    <source>
        <dbReference type="ARBA" id="ARBA00022729"/>
    </source>
</evidence>
<feature type="transmembrane region" description="Helical" evidence="6">
    <location>
        <begin position="202"/>
        <end position="220"/>
    </location>
</feature>
<feature type="compositionally biased region" description="Low complexity" evidence="5">
    <location>
        <begin position="165"/>
        <end position="181"/>
    </location>
</feature>
<dbReference type="GO" id="GO:0030313">
    <property type="term" value="C:cell envelope"/>
    <property type="evidence" value="ECO:0007669"/>
    <property type="project" value="UniProtKB-SubCell"/>
</dbReference>
<feature type="signal peptide" evidence="7">
    <location>
        <begin position="1"/>
        <end position="27"/>
    </location>
</feature>
<sequence length="227" mass="23834">MLKSLKTSFLLTLGLLFVLAFPAATWAHSKLETSSPAADAKLTESVKEFSLTFNENIDENLSTLKVKNDQGEEVKLSGTQVNGKTLSGTVDEPLPSGSYTVEWKIVGGDGHPVDGTYSFQVDAPENEPALEEEPAPDAAAGTDNASADDGTASNGEAATGQTDSAADTVQQANADQQADNGADNEKQAANGEPKQSEGGNSTVWIVVVVIVVFIAAYFAIRASRKRK</sequence>
<dbReference type="SUPFAM" id="SSF81296">
    <property type="entry name" value="E set domains"/>
    <property type="match status" value="1"/>
</dbReference>
<dbReference type="PANTHER" id="PTHR34820">
    <property type="entry name" value="INNER MEMBRANE PROTEIN YEBZ"/>
    <property type="match status" value="1"/>
</dbReference>
<dbReference type="EMBL" id="CP016809">
    <property type="protein sequence ID" value="ANY71555.1"/>
    <property type="molecule type" value="Genomic_DNA"/>
</dbReference>
<dbReference type="AlphaFoldDB" id="A0A1B2DV22"/>
<dbReference type="GO" id="GO:0005507">
    <property type="term" value="F:copper ion binding"/>
    <property type="evidence" value="ECO:0007669"/>
    <property type="project" value="InterPro"/>
</dbReference>
<keyword evidence="6" id="KW-0812">Transmembrane</keyword>
<dbReference type="GO" id="GO:0042597">
    <property type="term" value="C:periplasmic space"/>
    <property type="evidence" value="ECO:0007669"/>
    <property type="project" value="InterPro"/>
</dbReference>
<evidence type="ECO:0000256" key="4">
    <source>
        <dbReference type="ARBA" id="ARBA00023008"/>
    </source>
</evidence>
<dbReference type="InterPro" id="IPR032694">
    <property type="entry name" value="CopC/D"/>
</dbReference>
<dbReference type="Gene3D" id="2.60.40.1220">
    <property type="match status" value="1"/>
</dbReference>
<keyword evidence="6" id="KW-0472">Membrane</keyword>
<feature type="chain" id="PRO_5039695863" evidence="7">
    <location>
        <begin position="28"/>
        <end position="227"/>
    </location>
</feature>
<dbReference type="InterPro" id="IPR007348">
    <property type="entry name" value="CopC_dom"/>
</dbReference>
<dbReference type="InterPro" id="IPR014756">
    <property type="entry name" value="Ig_E-set"/>
</dbReference>
<dbReference type="RefSeq" id="WP_099476612.1">
    <property type="nucleotide sequence ID" value="NZ_CP016809.1"/>
</dbReference>
<protein>
    <submittedName>
        <fullName evidence="9">Copper resistance protein CopC</fullName>
    </submittedName>
</protein>
<evidence type="ECO:0000256" key="1">
    <source>
        <dbReference type="ARBA" id="ARBA00004196"/>
    </source>
</evidence>
<evidence type="ECO:0000256" key="2">
    <source>
        <dbReference type="ARBA" id="ARBA00022723"/>
    </source>
</evidence>
<feature type="compositionally biased region" description="Acidic residues" evidence="5">
    <location>
        <begin position="126"/>
        <end position="135"/>
    </location>
</feature>
<evidence type="ECO:0000256" key="7">
    <source>
        <dbReference type="SAM" id="SignalP"/>
    </source>
</evidence>
<evidence type="ECO:0000256" key="6">
    <source>
        <dbReference type="SAM" id="Phobius"/>
    </source>
</evidence>
<evidence type="ECO:0000259" key="8">
    <source>
        <dbReference type="Pfam" id="PF04234"/>
    </source>
</evidence>
<dbReference type="GO" id="GO:0046688">
    <property type="term" value="P:response to copper ion"/>
    <property type="evidence" value="ECO:0007669"/>
    <property type="project" value="InterPro"/>
</dbReference>
<keyword evidence="2" id="KW-0479">Metal-binding</keyword>
<dbReference type="GO" id="GO:0005886">
    <property type="term" value="C:plasma membrane"/>
    <property type="evidence" value="ECO:0007669"/>
    <property type="project" value="TreeGrafter"/>
</dbReference>
<evidence type="ECO:0000313" key="9">
    <source>
        <dbReference type="EMBL" id="ANY71555.1"/>
    </source>
</evidence>
<dbReference type="GO" id="GO:0006825">
    <property type="term" value="P:copper ion transport"/>
    <property type="evidence" value="ECO:0007669"/>
    <property type="project" value="InterPro"/>
</dbReference>